<dbReference type="PANTHER" id="PTHR11601:SF34">
    <property type="entry name" value="CYSTEINE DESULFURASE"/>
    <property type="match status" value="1"/>
</dbReference>
<name>A0A1N7PM07_9PROT</name>
<evidence type="ECO:0000256" key="10">
    <source>
        <dbReference type="ARBA" id="ARBA00050776"/>
    </source>
</evidence>
<dbReference type="Gene3D" id="3.90.1150.10">
    <property type="entry name" value="Aspartate Aminotransferase, domain 1"/>
    <property type="match status" value="1"/>
</dbReference>
<evidence type="ECO:0000256" key="2">
    <source>
        <dbReference type="ARBA" id="ARBA00003120"/>
    </source>
</evidence>
<evidence type="ECO:0000256" key="1">
    <source>
        <dbReference type="ARBA" id="ARBA00001933"/>
    </source>
</evidence>
<dbReference type="EMBL" id="FTOA01000007">
    <property type="protein sequence ID" value="SIT11674.1"/>
    <property type="molecule type" value="Genomic_DNA"/>
</dbReference>
<evidence type="ECO:0000259" key="11">
    <source>
        <dbReference type="Pfam" id="PF00266"/>
    </source>
</evidence>
<dbReference type="InterPro" id="IPR016454">
    <property type="entry name" value="Cysteine_dSase"/>
</dbReference>
<protein>
    <recommendedName>
        <fullName evidence="4">Cysteine desulfurase</fullName>
    </recommendedName>
</protein>
<dbReference type="OrthoDB" id="9808002at2"/>
<keyword evidence="13" id="KW-1185">Reference proteome</keyword>
<proteinExistence type="inferred from homology"/>
<dbReference type="InterPro" id="IPR000192">
    <property type="entry name" value="Aminotrans_V_dom"/>
</dbReference>
<evidence type="ECO:0000256" key="9">
    <source>
        <dbReference type="ARBA" id="ARBA00023014"/>
    </source>
</evidence>
<gene>
    <name evidence="12" type="ORF">SAMN05421779_10782</name>
</gene>
<keyword evidence="7" id="KW-0663">Pyridoxal phosphate</keyword>
<feature type="domain" description="Aminotransferase class V" evidence="11">
    <location>
        <begin position="5"/>
        <end position="382"/>
    </location>
</feature>
<evidence type="ECO:0000256" key="4">
    <source>
        <dbReference type="ARBA" id="ARBA00013558"/>
    </source>
</evidence>
<keyword evidence="8" id="KW-0408">Iron</keyword>
<dbReference type="InterPro" id="IPR015424">
    <property type="entry name" value="PyrdxlP-dep_Trfase"/>
</dbReference>
<evidence type="ECO:0000256" key="5">
    <source>
        <dbReference type="ARBA" id="ARBA00022679"/>
    </source>
</evidence>
<sequence>MASTVYLDWNASAPVSAEAREAALRWMEQPGNPSSIHGSGRRARALVEDARTAIALLAGNGRAGAVKPGQVVFTSGGTEALALALHGLFPARQLAEAPPLLTARRCLVSAVEHPAVLAAAHAAGGAPAEQSPVLPSGLIDLPWLEQRLDPQRDDLPQVVAVQLANNETGVIQPMAQIADLVHRAGALLLCDAVQAAGKIPLDLSALGADALALSAHKLGGLPGCGALVLGAGIGVRPLLAGGGQERGQRGGTQNGVGIAAFGAAAAQALALLADGAGVRMTERRDRMQAALLARAPQAVVHGGEVDRLPNTLSISLPGVDQQRQVMALDLAGIAVSAGSACSSGKLEPSHVLLAMGMGELLARQAIRVSFGHSTAQDDLDRFVACWSGLVPPQA</sequence>
<dbReference type="GO" id="GO:0046872">
    <property type="term" value="F:metal ion binding"/>
    <property type="evidence" value="ECO:0007669"/>
    <property type="project" value="UniProtKB-KW"/>
</dbReference>
<evidence type="ECO:0000256" key="6">
    <source>
        <dbReference type="ARBA" id="ARBA00022723"/>
    </source>
</evidence>
<dbReference type="Pfam" id="PF00266">
    <property type="entry name" value="Aminotran_5"/>
    <property type="match status" value="1"/>
</dbReference>
<dbReference type="SUPFAM" id="SSF53383">
    <property type="entry name" value="PLP-dependent transferases"/>
    <property type="match status" value="1"/>
</dbReference>
<accession>A0A1N7PM07</accession>
<keyword evidence="9" id="KW-0411">Iron-sulfur</keyword>
<comment type="function">
    <text evidence="2">Catalyzes the removal of elemental sulfur atoms from cysteine to produce alanine. Seems to participate in the biosynthesis of the nitrogenase metalloclusters by providing the inorganic sulfur required for the Fe-S core formation.</text>
</comment>
<dbReference type="Gene3D" id="3.40.640.10">
    <property type="entry name" value="Type I PLP-dependent aspartate aminotransferase-like (Major domain)"/>
    <property type="match status" value="1"/>
</dbReference>
<dbReference type="InterPro" id="IPR015421">
    <property type="entry name" value="PyrdxlP-dep_Trfase_major"/>
</dbReference>
<dbReference type="GO" id="GO:0051536">
    <property type="term" value="F:iron-sulfur cluster binding"/>
    <property type="evidence" value="ECO:0007669"/>
    <property type="project" value="UniProtKB-KW"/>
</dbReference>
<dbReference type="InterPro" id="IPR015422">
    <property type="entry name" value="PyrdxlP-dep_Trfase_small"/>
</dbReference>
<dbReference type="PIRSF" id="PIRSF005572">
    <property type="entry name" value="NifS"/>
    <property type="match status" value="1"/>
</dbReference>
<dbReference type="GO" id="GO:0031071">
    <property type="term" value="F:cysteine desulfurase activity"/>
    <property type="evidence" value="ECO:0007669"/>
    <property type="project" value="UniProtKB-EC"/>
</dbReference>
<dbReference type="PANTHER" id="PTHR11601">
    <property type="entry name" value="CYSTEINE DESULFURYLASE FAMILY MEMBER"/>
    <property type="match status" value="1"/>
</dbReference>
<evidence type="ECO:0000256" key="7">
    <source>
        <dbReference type="ARBA" id="ARBA00022898"/>
    </source>
</evidence>
<dbReference type="Gene3D" id="1.10.260.50">
    <property type="match status" value="1"/>
</dbReference>
<organism evidence="12 13">
    <name type="scientific">Insolitispirillum peregrinum</name>
    <dbReference type="NCBI Taxonomy" id="80876"/>
    <lineage>
        <taxon>Bacteria</taxon>
        <taxon>Pseudomonadati</taxon>
        <taxon>Pseudomonadota</taxon>
        <taxon>Alphaproteobacteria</taxon>
        <taxon>Rhodospirillales</taxon>
        <taxon>Novispirillaceae</taxon>
        <taxon>Insolitispirillum</taxon>
    </lineage>
</organism>
<comment type="catalytic activity">
    <reaction evidence="10">
        <text>(sulfur carrier)-H + L-cysteine = (sulfur carrier)-SH + L-alanine</text>
        <dbReference type="Rhea" id="RHEA:43892"/>
        <dbReference type="Rhea" id="RHEA-COMP:14737"/>
        <dbReference type="Rhea" id="RHEA-COMP:14739"/>
        <dbReference type="ChEBI" id="CHEBI:29917"/>
        <dbReference type="ChEBI" id="CHEBI:35235"/>
        <dbReference type="ChEBI" id="CHEBI:57972"/>
        <dbReference type="ChEBI" id="CHEBI:64428"/>
        <dbReference type="EC" id="2.8.1.7"/>
    </reaction>
</comment>
<evidence type="ECO:0000313" key="13">
    <source>
        <dbReference type="Proteomes" id="UP000185678"/>
    </source>
</evidence>
<keyword evidence="6" id="KW-0479">Metal-binding</keyword>
<comment type="cofactor">
    <cofactor evidence="1">
        <name>pyridoxal 5'-phosphate</name>
        <dbReference type="ChEBI" id="CHEBI:597326"/>
    </cofactor>
</comment>
<evidence type="ECO:0000256" key="3">
    <source>
        <dbReference type="ARBA" id="ARBA00006490"/>
    </source>
</evidence>
<comment type="similarity">
    <text evidence="3">Belongs to the class-V pyridoxal-phosphate-dependent aminotransferase family. NifS/IscS subfamily.</text>
</comment>
<dbReference type="AlphaFoldDB" id="A0A1N7PM07"/>
<evidence type="ECO:0000313" key="12">
    <source>
        <dbReference type="EMBL" id="SIT11674.1"/>
    </source>
</evidence>
<reference evidence="12 13" key="1">
    <citation type="submission" date="2017-01" db="EMBL/GenBank/DDBJ databases">
        <authorList>
            <person name="Mah S.A."/>
            <person name="Swanson W.J."/>
            <person name="Moy G.W."/>
            <person name="Vacquier V.D."/>
        </authorList>
    </citation>
    <scope>NUCLEOTIDE SEQUENCE [LARGE SCALE GENOMIC DNA]</scope>
    <source>
        <strain evidence="12 13">DSM 11589</strain>
    </source>
</reference>
<dbReference type="STRING" id="80876.SAMN05421779_10782"/>
<keyword evidence="5" id="KW-0808">Transferase</keyword>
<evidence type="ECO:0000256" key="8">
    <source>
        <dbReference type="ARBA" id="ARBA00023004"/>
    </source>
</evidence>
<dbReference type="RefSeq" id="WP_076401688.1">
    <property type="nucleotide sequence ID" value="NZ_FTOA01000007.1"/>
</dbReference>
<dbReference type="Proteomes" id="UP000185678">
    <property type="component" value="Unassembled WGS sequence"/>
</dbReference>